<dbReference type="InterPro" id="IPR043135">
    <property type="entry name" value="Fur_C"/>
</dbReference>
<dbReference type="GeneID" id="83608144"/>
<evidence type="ECO:0000256" key="9">
    <source>
        <dbReference type="ARBA" id="ARBA00023125"/>
    </source>
</evidence>
<keyword evidence="7" id="KW-0862">Zinc</keyword>
<protein>
    <submittedName>
        <fullName evidence="11">Fur family transcriptional regulator</fullName>
    </submittedName>
</protein>
<dbReference type="Gene3D" id="1.10.10.10">
    <property type="entry name" value="Winged helix-like DNA-binding domain superfamily/Winged helix DNA-binding domain"/>
    <property type="match status" value="1"/>
</dbReference>
<comment type="subcellular location">
    <subcellularLocation>
        <location evidence="1">Cytoplasm</location>
    </subcellularLocation>
</comment>
<gene>
    <name evidence="11" type="ORF">PWJ81_04095</name>
</gene>
<name>A0ABT5V5J8_9ACTO</name>
<dbReference type="SUPFAM" id="SSF46785">
    <property type="entry name" value="Winged helix' DNA-binding domain"/>
    <property type="match status" value="1"/>
</dbReference>
<dbReference type="PANTHER" id="PTHR33202">
    <property type="entry name" value="ZINC UPTAKE REGULATION PROTEIN"/>
    <property type="match status" value="1"/>
</dbReference>
<reference evidence="11 12" key="1">
    <citation type="submission" date="2023-02" db="EMBL/GenBank/DDBJ databases">
        <title>Defining the Infant Male Urobiome and Moving Towards Mechanisms in Urobiome Research.</title>
        <authorList>
            <person name="Reasoner S."/>
            <person name="Flores V."/>
            <person name="Van Horn G."/>
            <person name="Morales G."/>
            <person name="Peard L."/>
            <person name="Abelson B."/>
            <person name="Manuel C."/>
            <person name="Lee J."/>
            <person name="Baker B."/>
            <person name="Williams T."/>
            <person name="Schmitz J."/>
            <person name="Clayton D."/>
            <person name="Hadjifrangiskou M."/>
        </authorList>
    </citation>
    <scope>NUCLEOTIDE SEQUENCE [LARGE SCALE GENOMIC DNA]</scope>
    <source>
        <strain evidence="11 12">AS1053</strain>
    </source>
</reference>
<evidence type="ECO:0000256" key="3">
    <source>
        <dbReference type="ARBA" id="ARBA00011738"/>
    </source>
</evidence>
<dbReference type="Pfam" id="PF01475">
    <property type="entry name" value="FUR"/>
    <property type="match status" value="1"/>
</dbReference>
<keyword evidence="4" id="KW-0963">Cytoplasm</keyword>
<keyword evidence="10" id="KW-0804">Transcription</keyword>
<evidence type="ECO:0000313" key="12">
    <source>
        <dbReference type="Proteomes" id="UP001219297"/>
    </source>
</evidence>
<dbReference type="Proteomes" id="UP001219297">
    <property type="component" value="Unassembled WGS sequence"/>
</dbReference>
<evidence type="ECO:0000256" key="6">
    <source>
        <dbReference type="ARBA" id="ARBA00022723"/>
    </source>
</evidence>
<dbReference type="InterPro" id="IPR036388">
    <property type="entry name" value="WH-like_DNA-bd_sf"/>
</dbReference>
<dbReference type="InterPro" id="IPR002481">
    <property type="entry name" value="FUR"/>
</dbReference>
<proteinExistence type="inferred from homology"/>
<accession>A0ABT5V5J8</accession>
<evidence type="ECO:0000256" key="2">
    <source>
        <dbReference type="ARBA" id="ARBA00007957"/>
    </source>
</evidence>
<keyword evidence="8" id="KW-0805">Transcription regulation</keyword>
<evidence type="ECO:0000256" key="5">
    <source>
        <dbReference type="ARBA" id="ARBA00022491"/>
    </source>
</evidence>
<evidence type="ECO:0000256" key="7">
    <source>
        <dbReference type="ARBA" id="ARBA00022833"/>
    </source>
</evidence>
<evidence type="ECO:0000256" key="4">
    <source>
        <dbReference type="ARBA" id="ARBA00022490"/>
    </source>
</evidence>
<dbReference type="InterPro" id="IPR036390">
    <property type="entry name" value="WH_DNA-bd_sf"/>
</dbReference>
<sequence length="149" mass="16397">MNASKPRVTAQRIAISKMVETIPEFVSAQELHEKLSREGRRIGLATVYRTLQAMAEEGILDTMQEGTETLYRYCETEEHHHHLMCRRCGKTVEIALEGAEDWVRSIATANGFSDVDHTLELIGVCSDCAGQTTGRGGQGTSRTGESAGR</sequence>
<dbReference type="CDD" id="cd07153">
    <property type="entry name" value="Fur_like"/>
    <property type="match status" value="1"/>
</dbReference>
<keyword evidence="6" id="KW-0479">Metal-binding</keyword>
<comment type="similarity">
    <text evidence="2">Belongs to the Fur family.</text>
</comment>
<evidence type="ECO:0000313" key="11">
    <source>
        <dbReference type="EMBL" id="MDE1656247.1"/>
    </source>
</evidence>
<comment type="subunit">
    <text evidence="3">Homodimer.</text>
</comment>
<organism evidence="11 12">
    <name type="scientific">Actinotignum sanguinis</name>
    <dbReference type="NCBI Taxonomy" id="1445614"/>
    <lineage>
        <taxon>Bacteria</taxon>
        <taxon>Bacillati</taxon>
        <taxon>Actinomycetota</taxon>
        <taxon>Actinomycetes</taxon>
        <taxon>Actinomycetales</taxon>
        <taxon>Actinomycetaceae</taxon>
        <taxon>Actinotignum</taxon>
    </lineage>
</organism>
<evidence type="ECO:0000256" key="10">
    <source>
        <dbReference type="ARBA" id="ARBA00023163"/>
    </source>
</evidence>
<keyword evidence="9" id="KW-0238">DNA-binding</keyword>
<dbReference type="RefSeq" id="WP_126134607.1">
    <property type="nucleotide sequence ID" value="NZ_CAMXYX010000019.1"/>
</dbReference>
<keyword evidence="5" id="KW-0678">Repressor</keyword>
<dbReference type="EMBL" id="JARBHI010000007">
    <property type="protein sequence ID" value="MDE1656247.1"/>
    <property type="molecule type" value="Genomic_DNA"/>
</dbReference>
<dbReference type="PANTHER" id="PTHR33202:SF2">
    <property type="entry name" value="FERRIC UPTAKE REGULATION PROTEIN"/>
    <property type="match status" value="1"/>
</dbReference>
<evidence type="ECO:0000256" key="1">
    <source>
        <dbReference type="ARBA" id="ARBA00004496"/>
    </source>
</evidence>
<comment type="caution">
    <text evidence="11">The sequence shown here is derived from an EMBL/GenBank/DDBJ whole genome shotgun (WGS) entry which is preliminary data.</text>
</comment>
<evidence type="ECO:0000256" key="8">
    <source>
        <dbReference type="ARBA" id="ARBA00023015"/>
    </source>
</evidence>
<dbReference type="Gene3D" id="3.30.1490.190">
    <property type="match status" value="1"/>
</dbReference>
<keyword evidence="12" id="KW-1185">Reference proteome</keyword>